<sequence>GTCFPRDKVCEAEEK</sequence>
<accession>A0ABD1DY99</accession>
<gene>
    <name evidence="1" type="ORF">pipiens_018744</name>
</gene>
<feature type="non-terminal residue" evidence="1">
    <location>
        <position position="1"/>
    </location>
</feature>
<proteinExistence type="predicted"/>
<organism evidence="1 2">
    <name type="scientific">Culex pipiens pipiens</name>
    <name type="common">Northern house mosquito</name>
    <dbReference type="NCBI Taxonomy" id="38569"/>
    <lineage>
        <taxon>Eukaryota</taxon>
        <taxon>Metazoa</taxon>
        <taxon>Ecdysozoa</taxon>
        <taxon>Arthropoda</taxon>
        <taxon>Hexapoda</taxon>
        <taxon>Insecta</taxon>
        <taxon>Pterygota</taxon>
        <taxon>Neoptera</taxon>
        <taxon>Endopterygota</taxon>
        <taxon>Diptera</taxon>
        <taxon>Nematocera</taxon>
        <taxon>Culicoidea</taxon>
        <taxon>Culicidae</taxon>
        <taxon>Culicinae</taxon>
        <taxon>Culicini</taxon>
        <taxon>Culex</taxon>
        <taxon>Culex</taxon>
    </lineage>
</organism>
<dbReference type="EMBL" id="JBEHCU010000083">
    <property type="protein sequence ID" value="KAL1404727.1"/>
    <property type="molecule type" value="Genomic_DNA"/>
</dbReference>
<protein>
    <submittedName>
        <fullName evidence="1">Uncharacterized protein</fullName>
    </submittedName>
</protein>
<keyword evidence="2" id="KW-1185">Reference proteome</keyword>
<reference evidence="1 2" key="1">
    <citation type="submission" date="2024-05" db="EMBL/GenBank/DDBJ databases">
        <title>Culex pipiens pipiens assembly and annotation.</title>
        <authorList>
            <person name="Alout H."/>
            <person name="Durand T."/>
        </authorList>
    </citation>
    <scope>NUCLEOTIDE SEQUENCE [LARGE SCALE GENOMIC DNA]</scope>
    <source>
        <strain evidence="1">HA-2024</strain>
        <tissue evidence="1">Whole body</tissue>
    </source>
</reference>
<name>A0ABD1DY99_CULPP</name>
<comment type="caution">
    <text evidence="1">The sequence shown here is derived from an EMBL/GenBank/DDBJ whole genome shotgun (WGS) entry which is preliminary data.</text>
</comment>
<dbReference type="Proteomes" id="UP001562425">
    <property type="component" value="Unassembled WGS sequence"/>
</dbReference>
<evidence type="ECO:0000313" key="1">
    <source>
        <dbReference type="EMBL" id="KAL1404727.1"/>
    </source>
</evidence>
<evidence type="ECO:0000313" key="2">
    <source>
        <dbReference type="Proteomes" id="UP001562425"/>
    </source>
</evidence>